<dbReference type="AlphaFoldDB" id="A0A1J1LRW6"/>
<evidence type="ECO:0000259" key="1">
    <source>
        <dbReference type="Pfam" id="PF06967"/>
    </source>
</evidence>
<sequence>MITFSLHKKLDILWPLRQWIDGLEIHDRNFAHLICQLIPGQCPFERNITLLVGWTLHIPPLCKFNPLYDELIALRFRALTYLADVCGEQAS</sequence>
<proteinExistence type="predicted"/>
<dbReference type="RefSeq" id="WP_072721271.1">
    <property type="nucleotide sequence ID" value="NZ_LN889813.1"/>
</dbReference>
<dbReference type="InterPro" id="IPR009717">
    <property type="entry name" value="Mo-dep_Nase_C"/>
</dbReference>
<dbReference type="STRING" id="671072.PL9214650035"/>
<evidence type="ECO:0000313" key="2">
    <source>
        <dbReference type="EMBL" id="CUR34596.1"/>
    </source>
</evidence>
<protein>
    <submittedName>
        <fullName evidence="2">Mo-dependent nitrogenase-like protein</fullName>
    </submittedName>
</protein>
<name>A0A1J1LRW6_9CYAN</name>
<evidence type="ECO:0000313" key="3">
    <source>
        <dbReference type="Proteomes" id="UP000184315"/>
    </source>
</evidence>
<reference evidence="3" key="1">
    <citation type="submission" date="2015-10" db="EMBL/GenBank/DDBJ databases">
        <authorList>
            <person name="Regsiter A."/>
            <person name="william w."/>
        </authorList>
    </citation>
    <scope>NUCLEOTIDE SEQUENCE [LARGE SCALE GENOMIC DNA]</scope>
</reference>
<dbReference type="OrthoDB" id="516441at2"/>
<keyword evidence="3" id="KW-1185">Reference proteome</keyword>
<dbReference type="EMBL" id="CZDF01000172">
    <property type="protein sequence ID" value="CUR34596.1"/>
    <property type="molecule type" value="Genomic_DNA"/>
</dbReference>
<dbReference type="Pfam" id="PF06967">
    <property type="entry name" value="Mo-nitro_C"/>
    <property type="match status" value="1"/>
</dbReference>
<feature type="domain" description="Mo-dependent nitrogenase C-terminal" evidence="1">
    <location>
        <begin position="13"/>
        <end position="89"/>
    </location>
</feature>
<accession>A0A1J1LRW6</accession>
<gene>
    <name evidence="2" type="ORF">PL9214650035</name>
</gene>
<organism evidence="2 3">
    <name type="scientific">Planktothrix tepida PCC 9214</name>
    <dbReference type="NCBI Taxonomy" id="671072"/>
    <lineage>
        <taxon>Bacteria</taxon>
        <taxon>Bacillati</taxon>
        <taxon>Cyanobacteriota</taxon>
        <taxon>Cyanophyceae</taxon>
        <taxon>Oscillatoriophycideae</taxon>
        <taxon>Oscillatoriales</taxon>
        <taxon>Microcoleaceae</taxon>
        <taxon>Planktothrix</taxon>
    </lineage>
</organism>
<dbReference type="Proteomes" id="UP000184315">
    <property type="component" value="Unassembled WGS sequence"/>
</dbReference>